<dbReference type="SUPFAM" id="SSF55347">
    <property type="entry name" value="Glyceraldehyde-3-phosphate dehydrogenase-like, C-terminal domain"/>
    <property type="match status" value="1"/>
</dbReference>
<dbReference type="PANTHER" id="PTHR43708">
    <property type="entry name" value="CONSERVED EXPRESSED OXIDOREDUCTASE (EUROFUNG)"/>
    <property type="match status" value="1"/>
</dbReference>
<keyword evidence="4" id="KW-1185">Reference proteome</keyword>
<comment type="caution">
    <text evidence="3">The sequence shown here is derived from an EMBL/GenBank/DDBJ whole genome shotgun (WGS) entry which is preliminary data.</text>
</comment>
<dbReference type="EMBL" id="BAAAQD010000025">
    <property type="protein sequence ID" value="GAA1556422.1"/>
    <property type="molecule type" value="Genomic_DNA"/>
</dbReference>
<dbReference type="InterPro" id="IPR036291">
    <property type="entry name" value="NAD(P)-bd_dom_sf"/>
</dbReference>
<evidence type="ECO:0000259" key="2">
    <source>
        <dbReference type="Pfam" id="PF22725"/>
    </source>
</evidence>
<dbReference type="Proteomes" id="UP001501470">
    <property type="component" value="Unassembled WGS sequence"/>
</dbReference>
<accession>A0ABP4N6N9</accession>
<dbReference type="Gene3D" id="3.30.360.10">
    <property type="entry name" value="Dihydrodipicolinate Reductase, domain 2"/>
    <property type="match status" value="1"/>
</dbReference>
<organism evidence="3 4">
    <name type="scientific">Dactylosporangium maewongense</name>
    <dbReference type="NCBI Taxonomy" id="634393"/>
    <lineage>
        <taxon>Bacteria</taxon>
        <taxon>Bacillati</taxon>
        <taxon>Actinomycetota</taxon>
        <taxon>Actinomycetes</taxon>
        <taxon>Micromonosporales</taxon>
        <taxon>Micromonosporaceae</taxon>
        <taxon>Dactylosporangium</taxon>
    </lineage>
</organism>
<dbReference type="Pfam" id="PF22725">
    <property type="entry name" value="GFO_IDH_MocA_C3"/>
    <property type="match status" value="1"/>
</dbReference>
<evidence type="ECO:0000313" key="4">
    <source>
        <dbReference type="Proteomes" id="UP001501470"/>
    </source>
</evidence>
<dbReference type="Gene3D" id="3.40.50.720">
    <property type="entry name" value="NAD(P)-binding Rossmann-like Domain"/>
    <property type="match status" value="1"/>
</dbReference>
<feature type="domain" description="GFO/IDH/MocA-like oxidoreductase" evidence="2">
    <location>
        <begin position="128"/>
        <end position="241"/>
    </location>
</feature>
<name>A0ABP4N6N9_9ACTN</name>
<evidence type="ECO:0000259" key="1">
    <source>
        <dbReference type="Pfam" id="PF01408"/>
    </source>
</evidence>
<dbReference type="SUPFAM" id="SSF51735">
    <property type="entry name" value="NAD(P)-binding Rossmann-fold domains"/>
    <property type="match status" value="1"/>
</dbReference>
<sequence>MSRWLIVGYGRAGEVHAAALSRVPSAVVAGVVDSVPEAREKASAAGYAVHSDLEAAIERTRPDALSVALPHDLHEWTVDVAAAHGLAVLVEKPLARDAEEAERMVSTARAAGVELGCLMNYRAYAQLRWVRDLIAGGTLRVRSVTVEVNLPAPVQVPGWQTDRARAGGGLLRTVGVHYLDLLVWWLGVPERLVGQVTGPNDEVATALIALPGDVSAAVSVAAVAARGAGVRMTLFADQGNVVIDGSRVVSSPEGMIPPAPEADGVDLLYGSGHLEYFRAADRAVGLREPFPVRGDEGLDAVRLVDLWYASARTGGWVRL</sequence>
<dbReference type="InterPro" id="IPR051317">
    <property type="entry name" value="Gfo/Idh/MocA_oxidoreduct"/>
</dbReference>
<protein>
    <recommendedName>
        <fullName evidence="5">Oxidoreductase</fullName>
    </recommendedName>
</protein>
<feature type="domain" description="Gfo/Idh/MocA-like oxidoreductase N-terminal" evidence="1">
    <location>
        <begin position="3"/>
        <end position="114"/>
    </location>
</feature>
<dbReference type="PANTHER" id="PTHR43708:SF8">
    <property type="entry name" value="OXIDOREDUCTASE"/>
    <property type="match status" value="1"/>
</dbReference>
<dbReference type="Pfam" id="PF01408">
    <property type="entry name" value="GFO_IDH_MocA"/>
    <property type="match status" value="1"/>
</dbReference>
<reference evidence="4" key="1">
    <citation type="journal article" date="2019" name="Int. J. Syst. Evol. Microbiol.">
        <title>The Global Catalogue of Microorganisms (GCM) 10K type strain sequencing project: providing services to taxonomists for standard genome sequencing and annotation.</title>
        <authorList>
            <consortium name="The Broad Institute Genomics Platform"/>
            <consortium name="The Broad Institute Genome Sequencing Center for Infectious Disease"/>
            <person name="Wu L."/>
            <person name="Ma J."/>
        </authorList>
    </citation>
    <scope>NUCLEOTIDE SEQUENCE [LARGE SCALE GENOMIC DNA]</scope>
    <source>
        <strain evidence="4">JCM 15933</strain>
    </source>
</reference>
<gene>
    <name evidence="3" type="ORF">GCM10009827_091650</name>
</gene>
<evidence type="ECO:0008006" key="5">
    <source>
        <dbReference type="Google" id="ProtNLM"/>
    </source>
</evidence>
<evidence type="ECO:0000313" key="3">
    <source>
        <dbReference type="EMBL" id="GAA1556422.1"/>
    </source>
</evidence>
<dbReference type="InterPro" id="IPR055170">
    <property type="entry name" value="GFO_IDH_MocA-like_dom"/>
</dbReference>
<proteinExistence type="predicted"/>
<dbReference type="InterPro" id="IPR000683">
    <property type="entry name" value="Gfo/Idh/MocA-like_OxRdtase_N"/>
</dbReference>
<dbReference type="RefSeq" id="WP_344510715.1">
    <property type="nucleotide sequence ID" value="NZ_BAAAQD010000025.1"/>
</dbReference>